<feature type="transmembrane region" description="Helical" evidence="1">
    <location>
        <begin position="284"/>
        <end position="305"/>
    </location>
</feature>
<feature type="transmembrane region" description="Helical" evidence="1">
    <location>
        <begin position="211"/>
        <end position="231"/>
    </location>
</feature>
<organism evidence="2 3">
    <name type="scientific">Perkinsus olseni</name>
    <name type="common">Perkinsus atlanticus</name>
    <dbReference type="NCBI Taxonomy" id="32597"/>
    <lineage>
        <taxon>Eukaryota</taxon>
        <taxon>Sar</taxon>
        <taxon>Alveolata</taxon>
        <taxon>Perkinsozoa</taxon>
        <taxon>Perkinsea</taxon>
        <taxon>Perkinsida</taxon>
        <taxon>Perkinsidae</taxon>
        <taxon>Perkinsus</taxon>
    </lineage>
</organism>
<feature type="transmembrane region" description="Helical" evidence="1">
    <location>
        <begin position="243"/>
        <end position="272"/>
    </location>
</feature>
<dbReference type="Gene3D" id="3.10.450.40">
    <property type="match status" value="1"/>
</dbReference>
<dbReference type="PANTHER" id="PTHR33415:SF12">
    <property type="entry name" value="PROTEIN EMBRYO DEFECTIVE 514"/>
    <property type="match status" value="1"/>
</dbReference>
<dbReference type="Pfam" id="PF11523">
    <property type="entry name" value="DUF3223"/>
    <property type="match status" value="1"/>
</dbReference>
<keyword evidence="1" id="KW-0812">Transmembrane</keyword>
<comment type="caution">
    <text evidence="2">The sequence shown here is derived from an EMBL/GenBank/DDBJ whole genome shotgun (WGS) entry which is preliminary data.</text>
</comment>
<dbReference type="AlphaFoldDB" id="A0A7J6SE91"/>
<reference evidence="2 3" key="1">
    <citation type="submission" date="2020-04" db="EMBL/GenBank/DDBJ databases">
        <title>Perkinsus olseni comparative genomics.</title>
        <authorList>
            <person name="Bogema D.R."/>
        </authorList>
    </citation>
    <scope>NUCLEOTIDE SEQUENCE [LARGE SCALE GENOMIC DNA]</scope>
    <source>
        <strain evidence="2">ATCC PRA-205</strain>
    </source>
</reference>
<feature type="non-terminal residue" evidence="2">
    <location>
        <position position="1"/>
    </location>
</feature>
<accession>A0A7J6SE91</accession>
<name>A0A7J6SE91_PEROL</name>
<evidence type="ECO:0000313" key="3">
    <source>
        <dbReference type="Proteomes" id="UP000574390"/>
    </source>
</evidence>
<dbReference type="EMBL" id="JABANM010015538">
    <property type="protein sequence ID" value="KAF4730892.1"/>
    <property type="molecule type" value="Genomic_DNA"/>
</dbReference>
<dbReference type="InterPro" id="IPR044673">
    <property type="entry name" value="DCL-like"/>
</dbReference>
<dbReference type="PANTHER" id="PTHR33415">
    <property type="entry name" value="PROTEIN EMBRYO DEFECTIVE 514"/>
    <property type="match status" value="1"/>
</dbReference>
<dbReference type="Proteomes" id="UP000574390">
    <property type="component" value="Unassembled WGS sequence"/>
</dbReference>
<feature type="transmembrane region" description="Helical" evidence="1">
    <location>
        <begin position="170"/>
        <end position="190"/>
    </location>
</feature>
<evidence type="ECO:0000313" key="2">
    <source>
        <dbReference type="EMBL" id="KAF4730892.1"/>
    </source>
</evidence>
<keyword evidence="1" id="KW-1133">Transmembrane helix</keyword>
<gene>
    <name evidence="2" type="ORF">FOZ62_031099</name>
</gene>
<keyword evidence="1" id="KW-0472">Membrane</keyword>
<sequence>GTPDYELVEAVLKFHPSAERKLAGMTGIKVDVSPYGDTHCFYVMRENGESEDISVVKCFNNMQQNPPYINEEDSEKKEAAPAEKSSVLVTLLYVLLCLTQALVWSHSCGDWGLSLSRQGAITTLQQMSRTPITGQLLVKGGMAAVVGAVLGIIISLVVNCTLVEISMSAFFALYFGLLFISVGCVILWRISTQAQMVSTPEETARKKQLQLFASLIVVSGFLCFILEKNWFVGMSPVLKIPLYSILGVSVSFALTFSVVDMINYLLGFLQVVVARPLVESTSQVYLVLFVALLMGGTFGFIFGVMDVEDEVQYQVRLALLREEHYCYPIGALLGAVGGFGNDCEFD</sequence>
<proteinExistence type="predicted"/>
<evidence type="ECO:0000256" key="1">
    <source>
        <dbReference type="SAM" id="Phobius"/>
    </source>
</evidence>
<protein>
    <submittedName>
        <fullName evidence="2">Uncharacterized protein</fullName>
    </submittedName>
</protein>
<feature type="transmembrane region" description="Helical" evidence="1">
    <location>
        <begin position="136"/>
        <end position="158"/>
    </location>
</feature>